<evidence type="ECO:0000256" key="2">
    <source>
        <dbReference type="ARBA" id="ARBA00022840"/>
    </source>
</evidence>
<dbReference type="EMBL" id="JACHMC010000001">
    <property type="protein sequence ID" value="MBB4883310.1"/>
    <property type="molecule type" value="Genomic_DNA"/>
</dbReference>
<protein>
    <submittedName>
        <fullName evidence="5">Long-chain acyl-CoA synthetase</fullName>
        <ecNumber evidence="5">6.2.1.3</ecNumber>
    </submittedName>
</protein>
<evidence type="ECO:0000256" key="1">
    <source>
        <dbReference type="ARBA" id="ARBA00022741"/>
    </source>
</evidence>
<dbReference type="CDD" id="cd05907">
    <property type="entry name" value="VL_LC_FACS_like"/>
    <property type="match status" value="1"/>
</dbReference>
<dbReference type="Gene3D" id="3.30.300.30">
    <property type="match status" value="1"/>
</dbReference>
<name>A0A4Y8X351_9MICC</name>
<evidence type="ECO:0000313" key="6">
    <source>
        <dbReference type="Proteomes" id="UP000560081"/>
    </source>
</evidence>
<dbReference type="Proteomes" id="UP000560081">
    <property type="component" value="Unassembled WGS sequence"/>
</dbReference>
<feature type="domain" description="AMP-dependent synthetase/ligase" evidence="4">
    <location>
        <begin position="32"/>
        <end position="440"/>
    </location>
</feature>
<dbReference type="InterPro" id="IPR000873">
    <property type="entry name" value="AMP-dep_synth/lig_dom"/>
</dbReference>
<evidence type="ECO:0000259" key="4">
    <source>
        <dbReference type="Pfam" id="PF00501"/>
    </source>
</evidence>
<keyword evidence="1" id="KW-0547">Nucleotide-binding</keyword>
<reference evidence="5 6" key="1">
    <citation type="submission" date="2020-08" db="EMBL/GenBank/DDBJ databases">
        <title>Sequencing the genomes of 1000 actinobacteria strains.</title>
        <authorList>
            <person name="Klenk H.-P."/>
        </authorList>
    </citation>
    <scope>NUCLEOTIDE SEQUENCE [LARGE SCALE GENOMIC DNA]</scope>
    <source>
        <strain evidence="5 6">DSM 19079</strain>
    </source>
</reference>
<keyword evidence="5" id="KW-0436">Ligase</keyword>
<sequence>MHHETPTTEASTDVVGMPPAETNVTDLILASAAEAPEAPVYALRNGAGAWLDVRFDTFLDQVRAVAKGLMARGVGRGDRVALFGATSYEWAVLDQAVWFAGAVSVPVYETSSAHQVAHILGDSGAVLAAVGTPALDARTREAAALASCEVDTFPMTPEGLAELAREGQDVPDEEQEAARAAATLADPASIVYTSGTTGQPKGAIITHGNFAAACLNVLEFAAEVVGRGHAEPSRTLMFLPLAHVLAHAVQVICLYGRIQVAHAPSTATLLKDLASFRPTWLLAVPRVFEKVESGIAAKAEKAGTGRIYRAARATAIEWSQAVQAREHGEGPGPSVALTARRALFDRLVYRKVREALGGQVRYCVSGASALSPELTHVFRGMGVPIVEGYGLTETTAPATVNIPGAHKIGTVGLPVAGAAVRIAEDGEILVSGPVVFGGYHGRPEASAESFDGEFFRTGDLGSLDQDGYLRITGRKKDVIVTAGGKNVYPTPLEEIIRRHRLVDHAVVVGDDRPYVGALIVLDEDELTSWALDRERSLTLAEAAEDPQVLAALQEAVDEANETVSRAEAIRRIRVLDHVVTEESGHLTQSQKLKRGQLIEDVAHEVEALYQRRR</sequence>
<dbReference type="EC" id="6.2.1.3" evidence="5"/>
<proteinExistence type="predicted"/>
<keyword evidence="6" id="KW-1185">Reference proteome</keyword>
<dbReference type="Gene3D" id="3.40.50.12780">
    <property type="entry name" value="N-terminal domain of ligase-like"/>
    <property type="match status" value="1"/>
</dbReference>
<dbReference type="InterPro" id="IPR045851">
    <property type="entry name" value="AMP-bd_C_sf"/>
</dbReference>
<comment type="catalytic activity">
    <reaction evidence="3">
        <text>a long-chain fatty acid + ATP + CoA = a long-chain fatty acyl-CoA + AMP + diphosphate</text>
        <dbReference type="Rhea" id="RHEA:15421"/>
        <dbReference type="ChEBI" id="CHEBI:30616"/>
        <dbReference type="ChEBI" id="CHEBI:33019"/>
        <dbReference type="ChEBI" id="CHEBI:57287"/>
        <dbReference type="ChEBI" id="CHEBI:57560"/>
        <dbReference type="ChEBI" id="CHEBI:83139"/>
        <dbReference type="ChEBI" id="CHEBI:456215"/>
        <dbReference type="EC" id="6.2.1.3"/>
    </reaction>
    <physiologicalReaction direction="left-to-right" evidence="3">
        <dbReference type="Rhea" id="RHEA:15422"/>
    </physiologicalReaction>
</comment>
<evidence type="ECO:0000256" key="3">
    <source>
        <dbReference type="ARBA" id="ARBA00024484"/>
    </source>
</evidence>
<organism evidence="5 6">
    <name type="scientific">Micrococcus flavus</name>
    <dbReference type="NCBI Taxonomy" id="384602"/>
    <lineage>
        <taxon>Bacteria</taxon>
        <taxon>Bacillati</taxon>
        <taxon>Actinomycetota</taxon>
        <taxon>Actinomycetes</taxon>
        <taxon>Micrococcales</taxon>
        <taxon>Micrococcaceae</taxon>
        <taxon>Micrococcus</taxon>
    </lineage>
</organism>
<dbReference type="AlphaFoldDB" id="A0A4Y8X351"/>
<dbReference type="Pfam" id="PF00501">
    <property type="entry name" value="AMP-binding"/>
    <property type="match status" value="1"/>
</dbReference>
<dbReference type="GO" id="GO:0005524">
    <property type="term" value="F:ATP binding"/>
    <property type="evidence" value="ECO:0007669"/>
    <property type="project" value="UniProtKB-KW"/>
</dbReference>
<dbReference type="GO" id="GO:0016020">
    <property type="term" value="C:membrane"/>
    <property type="evidence" value="ECO:0007669"/>
    <property type="project" value="TreeGrafter"/>
</dbReference>
<dbReference type="InterPro" id="IPR042099">
    <property type="entry name" value="ANL_N_sf"/>
</dbReference>
<gene>
    <name evidence="5" type="ORF">BJ976_001661</name>
</gene>
<accession>A0A4Y8X351</accession>
<dbReference type="OrthoDB" id="9803968at2"/>
<keyword evidence="2" id="KW-0067">ATP-binding</keyword>
<dbReference type="PANTHER" id="PTHR43272:SF33">
    <property type="entry name" value="AMP-BINDING DOMAIN-CONTAINING PROTEIN-RELATED"/>
    <property type="match status" value="1"/>
</dbReference>
<dbReference type="InterPro" id="IPR020845">
    <property type="entry name" value="AMP-binding_CS"/>
</dbReference>
<comment type="caution">
    <text evidence="5">The sequence shown here is derived from an EMBL/GenBank/DDBJ whole genome shotgun (WGS) entry which is preliminary data.</text>
</comment>
<dbReference type="PROSITE" id="PS00455">
    <property type="entry name" value="AMP_BINDING"/>
    <property type="match status" value="1"/>
</dbReference>
<dbReference type="PANTHER" id="PTHR43272">
    <property type="entry name" value="LONG-CHAIN-FATTY-ACID--COA LIGASE"/>
    <property type="match status" value="1"/>
</dbReference>
<evidence type="ECO:0000313" key="5">
    <source>
        <dbReference type="EMBL" id="MBB4883310.1"/>
    </source>
</evidence>
<dbReference type="GO" id="GO:0004467">
    <property type="term" value="F:long-chain fatty acid-CoA ligase activity"/>
    <property type="evidence" value="ECO:0007669"/>
    <property type="project" value="UniProtKB-EC"/>
</dbReference>
<dbReference type="SUPFAM" id="SSF56801">
    <property type="entry name" value="Acetyl-CoA synthetase-like"/>
    <property type="match status" value="1"/>
</dbReference>
<dbReference type="Pfam" id="PF23562">
    <property type="entry name" value="AMP-binding_C_3"/>
    <property type="match status" value="1"/>
</dbReference>